<dbReference type="Proteomes" id="UP000887560">
    <property type="component" value="Unplaced"/>
</dbReference>
<proteinExistence type="predicted"/>
<evidence type="ECO:0000313" key="3">
    <source>
        <dbReference type="WBParaSite" id="scf7180000424032.g12069"/>
    </source>
</evidence>
<dbReference type="WBParaSite" id="scf7180000424032.g12069">
    <property type="protein sequence ID" value="scf7180000424032.g12069"/>
    <property type="gene ID" value="scf7180000424032.g12069"/>
</dbReference>
<reference evidence="3" key="1">
    <citation type="submission" date="2022-11" db="UniProtKB">
        <authorList>
            <consortium name="WormBaseParasite"/>
        </authorList>
    </citation>
    <scope>IDENTIFICATION</scope>
</reference>
<sequence length="117" mass="13423">MVFFQLFFSLIFPLFKVVRDENYLNILRQICLFIPEWCPFAQQALLGGQQRGQTLDLLNNQQQSTTSKTTLNFVPTDTTTPCSVSLMDFRMLMKLNKAEAVQNIPAFALLEISNNLK</sequence>
<dbReference type="AlphaFoldDB" id="A0A915PC96"/>
<feature type="signal peptide" evidence="1">
    <location>
        <begin position="1"/>
        <end position="20"/>
    </location>
</feature>
<evidence type="ECO:0000313" key="2">
    <source>
        <dbReference type="Proteomes" id="UP000887560"/>
    </source>
</evidence>
<protein>
    <submittedName>
        <fullName evidence="3">Uncharacterized protein</fullName>
    </submittedName>
</protein>
<evidence type="ECO:0000256" key="1">
    <source>
        <dbReference type="SAM" id="SignalP"/>
    </source>
</evidence>
<accession>A0A915PC96</accession>
<feature type="chain" id="PRO_5036743850" evidence="1">
    <location>
        <begin position="21"/>
        <end position="117"/>
    </location>
</feature>
<keyword evidence="1" id="KW-0732">Signal</keyword>
<keyword evidence="2" id="KW-1185">Reference proteome</keyword>
<organism evidence="2 3">
    <name type="scientific">Meloidogyne floridensis</name>
    <dbReference type="NCBI Taxonomy" id="298350"/>
    <lineage>
        <taxon>Eukaryota</taxon>
        <taxon>Metazoa</taxon>
        <taxon>Ecdysozoa</taxon>
        <taxon>Nematoda</taxon>
        <taxon>Chromadorea</taxon>
        <taxon>Rhabditida</taxon>
        <taxon>Tylenchina</taxon>
        <taxon>Tylenchomorpha</taxon>
        <taxon>Tylenchoidea</taxon>
        <taxon>Meloidogynidae</taxon>
        <taxon>Meloidogyninae</taxon>
        <taxon>Meloidogyne</taxon>
    </lineage>
</organism>
<name>A0A915PC96_9BILA</name>